<gene>
    <name evidence="1" type="ORF">C3E78_00460</name>
</gene>
<organism evidence="1 2">
    <name type="scientific">Aeromicrobium chenweiae</name>
    <dbReference type="NCBI Taxonomy" id="2079793"/>
    <lineage>
        <taxon>Bacteria</taxon>
        <taxon>Bacillati</taxon>
        <taxon>Actinomycetota</taxon>
        <taxon>Actinomycetes</taxon>
        <taxon>Propionibacteriales</taxon>
        <taxon>Nocardioidaceae</taxon>
        <taxon>Aeromicrobium</taxon>
    </lineage>
</organism>
<name>A0A2S0WHJ7_9ACTN</name>
<accession>A0A5F2ENM2</accession>
<proteinExistence type="predicted"/>
<sequence>MKIRHDTRGSAHVTRTHRTARPERQSRRRTWIVLTGVVGLLAIVIAGLGLYAYSKLSSARDDLNLATTDASALQDALTGGDQAAARTKLTELQGHVGAAESSLDSSVLSFAAKTPYFGKNVTAVRTVSSAVATVANDGLPPLVDVADKFNAKTFNPEDGKIDIAALTALTPALSKSSAAIDKADAEIRTVDASSLLAQLQDPVTDAQDKIRSAASIATRAATASRVVPQMLKGKHTYLLLFQNNAEIRATGGMPGAYAGLKVNNGSIELLGQGTGGSLGDRPRNATSLSAEESKLFTTKMVRDFRDVNFTPDFPRAAEIAAAFIKKEKGVAVDGVLSIDPVALSYVLKGIGPVDLDDGTRLTADNAVEVLLNSVYITNPKGADQDEFFASATDKIFDKVISGEGDPTALLKALTRATNERRVSLWSPEKSVSKEIAGTPLAHALHAGTGNGPAIGFYLNDATGAKMQYYLDYSVQGRATKCSAGTQSYSSEMRLRSSAPADSAALPESIKGPGFGAEPGSMLVNLYLYGPDAGTIGSVRIDNEDTTFTRATHDGRPVAIVTIQVDPGKTVTVQSSITGGKGQSGPTTVSSTPSIVPGRSVQTWKSAC</sequence>
<dbReference type="Proteomes" id="UP000244384">
    <property type="component" value="Chromosome"/>
</dbReference>
<dbReference type="InterPro" id="IPR025101">
    <property type="entry name" value="DUF4012"/>
</dbReference>
<accession>A0A2S0WHJ7</accession>
<keyword evidence="2" id="KW-1185">Reference proteome</keyword>
<evidence type="ECO:0000313" key="2">
    <source>
        <dbReference type="Proteomes" id="UP000244384"/>
    </source>
</evidence>
<dbReference type="Pfam" id="PF13196">
    <property type="entry name" value="DUF4012"/>
    <property type="match status" value="1"/>
</dbReference>
<reference evidence="2" key="1">
    <citation type="submission" date="2018-01" db="EMBL/GenBank/DDBJ databases">
        <authorList>
            <person name="Li J."/>
        </authorList>
    </citation>
    <scope>NUCLEOTIDE SEQUENCE [LARGE SCALE GENOMIC DNA]</scope>
    <source>
        <strain evidence="2">592</strain>
    </source>
</reference>
<evidence type="ECO:0000313" key="1">
    <source>
        <dbReference type="EMBL" id="AWB90826.1"/>
    </source>
</evidence>
<dbReference type="EMBL" id="CP026952">
    <property type="protein sequence ID" value="AWB90826.1"/>
    <property type="molecule type" value="Genomic_DNA"/>
</dbReference>
<protein>
    <submittedName>
        <fullName evidence="1">Uncharacterized protein</fullName>
    </submittedName>
</protein>
<dbReference type="KEGG" id="aez:C3E78_00460"/>
<dbReference type="AlphaFoldDB" id="A0A2S0WHJ7"/>